<keyword evidence="1" id="KW-0472">Membrane</keyword>
<reference evidence="3" key="1">
    <citation type="journal article" date="2019" name="Int. J. Syst. Evol. Microbiol.">
        <title>The Global Catalogue of Microorganisms (GCM) 10K type strain sequencing project: providing services to taxonomists for standard genome sequencing and annotation.</title>
        <authorList>
            <consortium name="The Broad Institute Genomics Platform"/>
            <consortium name="The Broad Institute Genome Sequencing Center for Infectious Disease"/>
            <person name="Wu L."/>
            <person name="Ma J."/>
        </authorList>
    </citation>
    <scope>NUCLEOTIDE SEQUENCE [LARGE SCALE GENOMIC DNA]</scope>
    <source>
        <strain evidence="3">JCM 17695</strain>
    </source>
</reference>
<keyword evidence="1" id="KW-1133">Transmembrane helix</keyword>
<evidence type="ECO:0000256" key="1">
    <source>
        <dbReference type="SAM" id="Phobius"/>
    </source>
</evidence>
<comment type="caution">
    <text evidence="2">The sequence shown here is derived from an EMBL/GenBank/DDBJ whole genome shotgun (WGS) entry which is preliminary data.</text>
</comment>
<organism evidence="2 3">
    <name type="scientific">Actinokineospora soli</name>
    <dbReference type="NCBI Taxonomy" id="1048753"/>
    <lineage>
        <taxon>Bacteria</taxon>
        <taxon>Bacillati</taxon>
        <taxon>Actinomycetota</taxon>
        <taxon>Actinomycetes</taxon>
        <taxon>Pseudonocardiales</taxon>
        <taxon>Pseudonocardiaceae</taxon>
        <taxon>Actinokineospora</taxon>
    </lineage>
</organism>
<gene>
    <name evidence="2" type="ORF">ACFQV2_32800</name>
</gene>
<proteinExistence type="predicted"/>
<evidence type="ECO:0008006" key="4">
    <source>
        <dbReference type="Google" id="ProtNLM"/>
    </source>
</evidence>
<evidence type="ECO:0000313" key="3">
    <source>
        <dbReference type="Proteomes" id="UP001596512"/>
    </source>
</evidence>
<sequence length="93" mass="9365">MRRSTPLDPASGVSVPMVLVGVLAFLAVDVLMLVALDGRPPLSFAVVLGVAVAVGSAVLLITRNRDARGLGIGVLVGWALATQFSGGLLTGLA</sequence>
<accession>A0ABW2TYH3</accession>
<feature type="transmembrane region" description="Helical" evidence="1">
    <location>
        <begin position="69"/>
        <end position="92"/>
    </location>
</feature>
<keyword evidence="3" id="KW-1185">Reference proteome</keyword>
<dbReference type="EMBL" id="JBHTEY010000004">
    <property type="protein sequence ID" value="MFC7617493.1"/>
    <property type="molecule type" value="Genomic_DNA"/>
</dbReference>
<feature type="transmembrane region" description="Helical" evidence="1">
    <location>
        <begin position="42"/>
        <end position="62"/>
    </location>
</feature>
<feature type="transmembrane region" description="Helical" evidence="1">
    <location>
        <begin position="12"/>
        <end position="36"/>
    </location>
</feature>
<keyword evidence="1" id="KW-0812">Transmembrane</keyword>
<evidence type="ECO:0000313" key="2">
    <source>
        <dbReference type="EMBL" id="MFC7617493.1"/>
    </source>
</evidence>
<name>A0ABW2TYH3_9PSEU</name>
<dbReference type="Proteomes" id="UP001596512">
    <property type="component" value="Unassembled WGS sequence"/>
</dbReference>
<protein>
    <recommendedName>
        <fullName evidence="4">Sensor histidine kinase</fullName>
    </recommendedName>
</protein>